<dbReference type="RefSeq" id="XP_019086519.1">
    <property type="nucleotide sequence ID" value="XM_019230974.1"/>
</dbReference>
<gene>
    <name evidence="2" type="primary">LOC109126967</name>
</gene>
<dbReference type="GeneID" id="109126967"/>
<organism evidence="1 2">
    <name type="scientific">Camelina sativa</name>
    <name type="common">False flax</name>
    <name type="synonym">Myagrum sativum</name>
    <dbReference type="NCBI Taxonomy" id="90675"/>
    <lineage>
        <taxon>Eukaryota</taxon>
        <taxon>Viridiplantae</taxon>
        <taxon>Streptophyta</taxon>
        <taxon>Embryophyta</taxon>
        <taxon>Tracheophyta</taxon>
        <taxon>Spermatophyta</taxon>
        <taxon>Magnoliopsida</taxon>
        <taxon>eudicotyledons</taxon>
        <taxon>Gunneridae</taxon>
        <taxon>Pentapetalae</taxon>
        <taxon>rosids</taxon>
        <taxon>malvids</taxon>
        <taxon>Brassicales</taxon>
        <taxon>Brassicaceae</taxon>
        <taxon>Camelineae</taxon>
        <taxon>Camelina</taxon>
    </lineage>
</organism>
<accession>A0ABM1QID1</accession>
<protein>
    <submittedName>
        <fullName evidence="2">Uncharacterized protein LOC109126967</fullName>
    </submittedName>
</protein>
<reference evidence="2" key="2">
    <citation type="submission" date="2025-08" db="UniProtKB">
        <authorList>
            <consortium name="RefSeq"/>
        </authorList>
    </citation>
    <scope>IDENTIFICATION</scope>
    <source>
        <tissue evidence="2">Leaf</tissue>
    </source>
</reference>
<name>A0ABM1QID1_CAMSA</name>
<dbReference type="Proteomes" id="UP000694864">
    <property type="component" value="Chromosome 10"/>
</dbReference>
<evidence type="ECO:0000313" key="2">
    <source>
        <dbReference type="RefSeq" id="XP_019086519.1"/>
    </source>
</evidence>
<proteinExistence type="predicted"/>
<evidence type="ECO:0000313" key="1">
    <source>
        <dbReference type="Proteomes" id="UP000694864"/>
    </source>
</evidence>
<keyword evidence="1" id="KW-1185">Reference proteome</keyword>
<sequence>MSLSKLFFACFGRKSDSRIDTTDINLEVMSLKKPKRKTESPRTPTIVVSFFPVGSNLSRL</sequence>
<reference evidence="1" key="1">
    <citation type="journal article" date="2014" name="Nat. Commun.">
        <title>The emerging biofuel crop Camelina sativa retains a highly undifferentiated hexaploid genome structure.</title>
        <authorList>
            <person name="Kagale S."/>
            <person name="Koh C."/>
            <person name="Nixon J."/>
            <person name="Bollina V."/>
            <person name="Clarke W.E."/>
            <person name="Tuteja R."/>
            <person name="Spillane C."/>
            <person name="Robinson S.J."/>
            <person name="Links M.G."/>
            <person name="Clarke C."/>
            <person name="Higgins E.E."/>
            <person name="Huebert T."/>
            <person name="Sharpe A.G."/>
            <person name="Parkin I.A."/>
        </authorList>
    </citation>
    <scope>NUCLEOTIDE SEQUENCE [LARGE SCALE GENOMIC DNA]</scope>
    <source>
        <strain evidence="1">cv. DH55</strain>
    </source>
</reference>